<dbReference type="AlphaFoldDB" id="A0A4R0U1I4"/>
<dbReference type="EMBL" id="SZNG01000014">
    <property type="protein sequence ID" value="TPH34983.1"/>
    <property type="molecule type" value="Genomic_DNA"/>
</dbReference>
<organism evidence="3 5">
    <name type="scientific">Bifidobacterium longum subsp. longum</name>
    <dbReference type="NCBI Taxonomy" id="1679"/>
    <lineage>
        <taxon>Bacteria</taxon>
        <taxon>Bacillati</taxon>
        <taxon>Actinomycetota</taxon>
        <taxon>Actinomycetes</taxon>
        <taxon>Bifidobacteriales</taxon>
        <taxon>Bifidobacteriaceae</taxon>
        <taxon>Bifidobacterium</taxon>
    </lineage>
</organism>
<dbReference type="Pfam" id="PF00132">
    <property type="entry name" value="Hexapep"/>
    <property type="match status" value="1"/>
</dbReference>
<evidence type="ECO:0000313" key="5">
    <source>
        <dbReference type="Proteomes" id="UP000292787"/>
    </source>
</evidence>
<dbReference type="Proteomes" id="UP000292787">
    <property type="component" value="Unassembled WGS sequence"/>
</dbReference>
<dbReference type="InterPro" id="IPR001451">
    <property type="entry name" value="Hexapep"/>
</dbReference>
<evidence type="ECO:0000313" key="4">
    <source>
        <dbReference type="EMBL" id="TPH34983.1"/>
    </source>
</evidence>
<accession>A0A4R0U1I4</accession>
<dbReference type="PANTHER" id="PTHR23416">
    <property type="entry name" value="SIALIC ACID SYNTHASE-RELATED"/>
    <property type="match status" value="1"/>
</dbReference>
<dbReference type="SUPFAM" id="SSF51161">
    <property type="entry name" value="Trimeric LpxA-like enzymes"/>
    <property type="match status" value="1"/>
</dbReference>
<dbReference type="InterPro" id="IPR018357">
    <property type="entry name" value="Hexapep_transf_CS"/>
</dbReference>
<dbReference type="InterPro" id="IPR011004">
    <property type="entry name" value="Trimer_LpxA-like_sf"/>
</dbReference>
<dbReference type="PANTHER" id="PTHR23416:SF78">
    <property type="entry name" value="LIPOPOLYSACCHARIDE BIOSYNTHESIS O-ACETYL TRANSFERASE WBBJ-RELATED"/>
    <property type="match status" value="1"/>
</dbReference>
<reference evidence="3" key="3">
    <citation type="submission" date="2019-02" db="EMBL/GenBank/DDBJ databases">
        <authorList>
            <person name="Odamaki T."/>
        </authorList>
    </citation>
    <scope>NUCLEOTIDE SEQUENCE</scope>
    <source>
        <strain evidence="3">MCC10116</strain>
    </source>
</reference>
<evidence type="ECO:0000256" key="1">
    <source>
        <dbReference type="ARBA" id="ARBA00022679"/>
    </source>
</evidence>
<reference evidence="3 5" key="1">
    <citation type="journal article" date="2018" name="Sci. Rep.">
        <title>Genomic diversity and distribution of Bifidobacterium longum subsp. longum across the human lifespan.</title>
        <authorList>
            <person name="Odamaki T."/>
            <person name="Bottacini F."/>
            <person name="Kato K."/>
            <person name="Mitsuyama E."/>
            <person name="Yoshida K."/>
            <person name="Horigome A."/>
            <person name="Xiao J.Z."/>
            <person name="van Sinderen D."/>
        </authorList>
    </citation>
    <scope>NUCLEOTIDE SEQUENCE [LARGE SCALE GENOMIC DNA]</scope>
    <source>
        <strain evidence="3 5">MCC10116</strain>
    </source>
</reference>
<dbReference type="PROSITE" id="PS00101">
    <property type="entry name" value="HEXAPEP_TRANSFERASES"/>
    <property type="match status" value="1"/>
</dbReference>
<dbReference type="EMBL" id="SHTF01000004">
    <property type="protein sequence ID" value="TCF65783.1"/>
    <property type="molecule type" value="Genomic_DNA"/>
</dbReference>
<protein>
    <submittedName>
        <fullName evidence="4">Acyltransferase</fullName>
    </submittedName>
    <submittedName>
        <fullName evidence="3">Galactoside O-acetyltransferase</fullName>
    </submittedName>
</protein>
<dbReference type="Pfam" id="PF14602">
    <property type="entry name" value="Hexapep_2"/>
    <property type="match status" value="1"/>
</dbReference>
<reference evidence="4" key="4">
    <citation type="submission" date="2019-04" db="EMBL/GenBank/DDBJ databases">
        <authorList>
            <person name="Kok C.R."/>
            <person name="Hutkins R."/>
        </authorList>
    </citation>
    <scope>NUCLEOTIDE SEQUENCE</scope>
    <source>
        <strain evidence="4">CR15</strain>
    </source>
</reference>
<keyword evidence="4" id="KW-0012">Acyltransferase</keyword>
<gene>
    <name evidence="4" type="ORF">FCO76_08925</name>
    <name evidence="3" type="ORF">MCC10116_0368</name>
</gene>
<dbReference type="Gene3D" id="2.160.10.10">
    <property type="entry name" value="Hexapeptide repeat proteins"/>
    <property type="match status" value="1"/>
</dbReference>
<dbReference type="InterPro" id="IPR051159">
    <property type="entry name" value="Hexapeptide_acetyltransf"/>
</dbReference>
<dbReference type="CDD" id="cd04647">
    <property type="entry name" value="LbH_MAT_like"/>
    <property type="match status" value="1"/>
</dbReference>
<comment type="caution">
    <text evidence="3">The sequence shown here is derived from an EMBL/GenBank/DDBJ whole genome shotgun (WGS) entry which is preliminary data.</text>
</comment>
<reference evidence="4" key="2">
    <citation type="journal article" date="2019" name="Appl. Environ. Microbiol.">
        <title>An in vitro enrichment strategy for formulating synergistic synbiotics.</title>
        <authorList>
            <person name="Kok C.R."/>
            <person name="Quintero D.F.G."/>
            <person name="Niyirora C."/>
            <person name="Rose D."/>
            <person name="Li A."/>
            <person name="Hutkins R."/>
        </authorList>
    </citation>
    <scope>NUCLEOTIDE SEQUENCE</scope>
    <source>
        <strain evidence="4">CR15</strain>
    </source>
</reference>
<dbReference type="RefSeq" id="WP_080771578.1">
    <property type="nucleotide sequence ID" value="NZ_CABWKA010000001.1"/>
</dbReference>
<sequence>MPKLHRLFSRMRWLLSSSRIADLGTNSHVGPDFSIHGEGFIHIGKNFSAGKSISLQVWPTERYSDPALLIGSNVVMADYSYVSCAHHVSIGDGCLLGINAFITDNSHGANIAAELDIAPNDREIVSKGPVCIGKNVWIGRNVCILSGVNIGDGAIIGANAVVTHDVPAYAVAAGIPAKVIKQLRPAL</sequence>
<keyword evidence="2" id="KW-0677">Repeat</keyword>
<dbReference type="GO" id="GO:0016746">
    <property type="term" value="F:acyltransferase activity"/>
    <property type="evidence" value="ECO:0007669"/>
    <property type="project" value="UniProtKB-KW"/>
</dbReference>
<evidence type="ECO:0000313" key="3">
    <source>
        <dbReference type="EMBL" id="TCF65783.1"/>
    </source>
</evidence>
<name>A0A4R0U1I4_BIFLL</name>
<dbReference type="Proteomes" id="UP000315512">
    <property type="component" value="Unassembled WGS sequence"/>
</dbReference>
<evidence type="ECO:0000256" key="2">
    <source>
        <dbReference type="ARBA" id="ARBA00022737"/>
    </source>
</evidence>
<proteinExistence type="predicted"/>
<keyword evidence="1 3" id="KW-0808">Transferase</keyword>